<accession>A0ABD1XP91</accession>
<reference evidence="2 3" key="1">
    <citation type="submission" date="2024-09" db="EMBL/GenBank/DDBJ databases">
        <title>Chromosome-scale assembly of Riccia fluitans.</title>
        <authorList>
            <person name="Paukszto L."/>
            <person name="Sawicki J."/>
            <person name="Karawczyk K."/>
            <person name="Piernik-Szablinska J."/>
            <person name="Szczecinska M."/>
            <person name="Mazdziarz M."/>
        </authorList>
    </citation>
    <scope>NUCLEOTIDE SEQUENCE [LARGE SCALE GENOMIC DNA]</scope>
    <source>
        <strain evidence="2">Rf_01</strain>
        <tissue evidence="2">Aerial parts of the thallus</tissue>
    </source>
</reference>
<sequence>MGGEERCRVSVGGDHSGVRARDARHQSKKLHQSRIAGTVRELGVHEEFLSPAKIRKPQDSFTSRRYEAGKRLISSASRDKHCSKERRSPIAAPEFSGGVPEVMIALQERDLSRVRPAAAEASRPIDDYNKVPEAMIALQGHDLREGVTVSTVFECDSKFDNPSGLSTVPVRREAKLA</sequence>
<dbReference type="Proteomes" id="UP001605036">
    <property type="component" value="Unassembled WGS sequence"/>
</dbReference>
<feature type="compositionally biased region" description="Basic and acidic residues" evidence="1">
    <location>
        <begin position="77"/>
        <end position="88"/>
    </location>
</feature>
<feature type="region of interest" description="Disordered" evidence="1">
    <location>
        <begin position="75"/>
        <end position="94"/>
    </location>
</feature>
<organism evidence="2 3">
    <name type="scientific">Riccia fluitans</name>
    <dbReference type="NCBI Taxonomy" id="41844"/>
    <lineage>
        <taxon>Eukaryota</taxon>
        <taxon>Viridiplantae</taxon>
        <taxon>Streptophyta</taxon>
        <taxon>Embryophyta</taxon>
        <taxon>Marchantiophyta</taxon>
        <taxon>Marchantiopsida</taxon>
        <taxon>Marchantiidae</taxon>
        <taxon>Marchantiales</taxon>
        <taxon>Ricciaceae</taxon>
        <taxon>Riccia</taxon>
    </lineage>
</organism>
<feature type="compositionally biased region" description="Basic and acidic residues" evidence="1">
    <location>
        <begin position="16"/>
        <end position="25"/>
    </location>
</feature>
<name>A0ABD1XP91_9MARC</name>
<evidence type="ECO:0000256" key="1">
    <source>
        <dbReference type="SAM" id="MobiDB-lite"/>
    </source>
</evidence>
<dbReference type="AlphaFoldDB" id="A0ABD1XP91"/>
<keyword evidence="3" id="KW-1185">Reference proteome</keyword>
<feature type="region of interest" description="Disordered" evidence="1">
    <location>
        <begin position="1"/>
        <end position="33"/>
    </location>
</feature>
<evidence type="ECO:0000313" key="2">
    <source>
        <dbReference type="EMBL" id="KAL2610759.1"/>
    </source>
</evidence>
<evidence type="ECO:0000313" key="3">
    <source>
        <dbReference type="Proteomes" id="UP001605036"/>
    </source>
</evidence>
<proteinExistence type="predicted"/>
<gene>
    <name evidence="2" type="ORF">R1flu_022451</name>
</gene>
<protein>
    <submittedName>
        <fullName evidence="2">Uncharacterized protein</fullName>
    </submittedName>
</protein>
<comment type="caution">
    <text evidence="2">The sequence shown here is derived from an EMBL/GenBank/DDBJ whole genome shotgun (WGS) entry which is preliminary data.</text>
</comment>
<dbReference type="EMBL" id="JBHFFA010000007">
    <property type="protein sequence ID" value="KAL2610759.1"/>
    <property type="molecule type" value="Genomic_DNA"/>
</dbReference>